<keyword evidence="2" id="KW-0813">Transport</keyword>
<name>A0A1U9JX61_9HYPH</name>
<proteinExistence type="predicted"/>
<evidence type="ECO:0000256" key="8">
    <source>
        <dbReference type="ARBA" id="ARBA00022737"/>
    </source>
</evidence>
<keyword evidence="8" id="KW-0677">Repeat</keyword>
<dbReference type="InterPro" id="IPR009056">
    <property type="entry name" value="Cyt_c-like_dom"/>
</dbReference>
<dbReference type="Pfam" id="PF00034">
    <property type="entry name" value="Cytochrom_C"/>
    <property type="match status" value="1"/>
</dbReference>
<dbReference type="PIRSF" id="PIRSF000018">
    <property type="entry name" value="Mb_ADH_cyt_c"/>
    <property type="match status" value="1"/>
</dbReference>
<dbReference type="InterPro" id="IPR008168">
    <property type="entry name" value="Cyt_C_IC"/>
</dbReference>
<evidence type="ECO:0000256" key="4">
    <source>
        <dbReference type="ARBA" id="ARBA00022617"/>
    </source>
</evidence>
<dbReference type="Proteomes" id="UP000188912">
    <property type="component" value="Chromosome"/>
</dbReference>
<dbReference type="GO" id="GO:0016614">
    <property type="term" value="F:oxidoreductase activity, acting on CH-OH group of donors"/>
    <property type="evidence" value="ECO:0007669"/>
    <property type="project" value="InterPro"/>
</dbReference>
<dbReference type="GO" id="GO:0005506">
    <property type="term" value="F:iron ion binding"/>
    <property type="evidence" value="ECO:0007669"/>
    <property type="project" value="InterPro"/>
</dbReference>
<dbReference type="Gene3D" id="1.10.760.10">
    <property type="entry name" value="Cytochrome c-like domain"/>
    <property type="match status" value="2"/>
</dbReference>
<dbReference type="PROSITE" id="PS51007">
    <property type="entry name" value="CYTC"/>
    <property type="match status" value="3"/>
</dbReference>
<reference evidence="15 16" key="2">
    <citation type="journal article" date="2016" name="Sci. Rep.">
        <title>The genome of Rhizobiales bacteria in predatory ants reveals urease gene functions but no genes for nitrogen fixation.</title>
        <authorList>
            <person name="Neuvonen M.M."/>
            <person name="Tamarit D."/>
            <person name="Naslund K."/>
            <person name="Liebig J."/>
            <person name="Feldhaar H."/>
            <person name="Moran N.A."/>
            <person name="Guy L."/>
            <person name="Andersson S.G."/>
        </authorList>
    </citation>
    <scope>NUCLEOTIDE SEQUENCE [LARGE SCALE GENOMIC DNA]</scope>
    <source>
        <strain evidence="15 16">Hsal</strain>
    </source>
</reference>
<dbReference type="InterPro" id="IPR051459">
    <property type="entry name" value="Cytochrome_c-type_DH"/>
</dbReference>
<dbReference type="InterPro" id="IPR036909">
    <property type="entry name" value="Cyt_c-like_dom_sf"/>
</dbReference>
<gene>
    <name evidence="15" type="ORF">BHV28_17420</name>
</gene>
<dbReference type="PANTHER" id="PTHR35008">
    <property type="entry name" value="BLL4482 PROTEIN-RELATED"/>
    <property type="match status" value="1"/>
</dbReference>
<keyword evidence="10 13" id="KW-0408">Iron</keyword>
<feature type="domain" description="Cytochrome c" evidence="14">
    <location>
        <begin position="337"/>
        <end position="427"/>
    </location>
</feature>
<evidence type="ECO:0000256" key="2">
    <source>
        <dbReference type="ARBA" id="ARBA00022448"/>
    </source>
</evidence>
<feature type="binding site" description="covalent" evidence="12">
    <location>
        <position position="353"/>
    </location>
    <ligand>
        <name>heme c</name>
        <dbReference type="ChEBI" id="CHEBI:61717"/>
        <label>3</label>
    </ligand>
</feature>
<feature type="binding site" description="covalent" evidence="12">
    <location>
        <position position="203"/>
    </location>
    <ligand>
        <name>heme c</name>
        <dbReference type="ChEBI" id="CHEBI:61717"/>
        <label>2</label>
    </ligand>
</feature>
<evidence type="ECO:0000313" key="15">
    <source>
        <dbReference type="EMBL" id="AQS42411.1"/>
    </source>
</evidence>
<dbReference type="STRING" id="1902579.BHV28_17420"/>
<evidence type="ECO:0000256" key="10">
    <source>
        <dbReference type="ARBA" id="ARBA00023004"/>
    </source>
</evidence>
<organism evidence="15 16">
    <name type="scientific">Candidatus Tokpelaia hoelldobleri</name>
    <dbReference type="NCBI Taxonomy" id="1902579"/>
    <lineage>
        <taxon>Bacteria</taxon>
        <taxon>Pseudomonadati</taxon>
        <taxon>Pseudomonadota</taxon>
        <taxon>Alphaproteobacteria</taxon>
        <taxon>Hyphomicrobiales</taxon>
        <taxon>Candidatus Tokpelaia</taxon>
    </lineage>
</organism>
<dbReference type="GO" id="GO:0020037">
    <property type="term" value="F:heme binding"/>
    <property type="evidence" value="ECO:0007669"/>
    <property type="project" value="InterPro"/>
</dbReference>
<feature type="binding site" description="axial binding residue" evidence="13">
    <location>
        <position position="207"/>
    </location>
    <ligand>
        <name>heme c</name>
        <dbReference type="ChEBI" id="CHEBI:61717"/>
        <label>2</label>
    </ligand>
    <ligandPart>
        <name>Fe</name>
        <dbReference type="ChEBI" id="CHEBI:18248"/>
    </ligandPart>
</feature>
<evidence type="ECO:0000313" key="16">
    <source>
        <dbReference type="Proteomes" id="UP000188912"/>
    </source>
</evidence>
<keyword evidence="9" id="KW-0249">Electron transport</keyword>
<feature type="domain" description="Cytochrome c" evidence="14">
    <location>
        <begin position="41"/>
        <end position="145"/>
    </location>
</feature>
<evidence type="ECO:0000256" key="6">
    <source>
        <dbReference type="ARBA" id="ARBA00022723"/>
    </source>
</evidence>
<dbReference type="PANTHER" id="PTHR35008:SF8">
    <property type="entry name" value="ALCOHOL DEHYDROGENASE CYTOCHROME C SUBUNIT"/>
    <property type="match status" value="1"/>
</dbReference>
<evidence type="ECO:0000256" key="13">
    <source>
        <dbReference type="PIRSR" id="PIRSR000018-51"/>
    </source>
</evidence>
<dbReference type="KEGG" id="thd:BHV28_17420"/>
<dbReference type="GO" id="GO:0005886">
    <property type="term" value="C:plasma membrane"/>
    <property type="evidence" value="ECO:0007669"/>
    <property type="project" value="UniProtKB-SubCell"/>
</dbReference>
<feature type="binding site" description="covalent" evidence="12">
    <location>
        <position position="350"/>
    </location>
    <ligand>
        <name>heme c</name>
        <dbReference type="ChEBI" id="CHEBI:61717"/>
        <label>3</label>
    </ligand>
</feature>
<feature type="binding site" description="axial binding residue" evidence="13">
    <location>
        <position position="61"/>
    </location>
    <ligand>
        <name>heme c</name>
        <dbReference type="ChEBI" id="CHEBI:61717"/>
        <label>1</label>
    </ligand>
    <ligandPart>
        <name>Fe</name>
        <dbReference type="ChEBI" id="CHEBI:18248"/>
    </ligandPart>
</feature>
<evidence type="ECO:0000256" key="9">
    <source>
        <dbReference type="ARBA" id="ARBA00022982"/>
    </source>
</evidence>
<dbReference type="AlphaFoldDB" id="A0A1U9JX61"/>
<feature type="binding site" description="covalent" evidence="12">
    <location>
        <position position="57"/>
    </location>
    <ligand>
        <name>heme c</name>
        <dbReference type="ChEBI" id="CHEBI:61717"/>
        <label>1</label>
    </ligand>
</feature>
<dbReference type="GO" id="GO:0009055">
    <property type="term" value="F:electron transfer activity"/>
    <property type="evidence" value="ECO:0007669"/>
    <property type="project" value="InterPro"/>
</dbReference>
<protein>
    <submittedName>
        <fullName evidence="15">Cytochrome C oxidase, cbb3-type, subunit III</fullName>
    </submittedName>
</protein>
<feature type="binding site" description="covalent" evidence="12">
    <location>
        <position position="206"/>
    </location>
    <ligand>
        <name>heme c</name>
        <dbReference type="ChEBI" id="CHEBI:61717"/>
        <label>2</label>
    </ligand>
</feature>
<accession>A0A1U9JX61</accession>
<keyword evidence="4 12" id="KW-0349">Heme</keyword>
<keyword evidence="11" id="KW-0472">Membrane</keyword>
<dbReference type="EMBL" id="CP017315">
    <property type="protein sequence ID" value="AQS42411.1"/>
    <property type="molecule type" value="Genomic_DNA"/>
</dbReference>
<evidence type="ECO:0000256" key="1">
    <source>
        <dbReference type="ARBA" id="ARBA00004236"/>
    </source>
</evidence>
<keyword evidence="7" id="KW-0732">Signal</keyword>
<feature type="binding site" description="axial binding residue" evidence="13">
    <location>
        <position position="354"/>
    </location>
    <ligand>
        <name>heme c</name>
        <dbReference type="ChEBI" id="CHEBI:61717"/>
        <label>3</label>
    </ligand>
    <ligandPart>
        <name>Fe</name>
        <dbReference type="ChEBI" id="CHEBI:18248"/>
    </ligandPart>
</feature>
<dbReference type="SUPFAM" id="SSF46626">
    <property type="entry name" value="Cytochrome c"/>
    <property type="match status" value="3"/>
</dbReference>
<dbReference type="InterPro" id="IPR014353">
    <property type="entry name" value="Membr-bd_ADH_cyt_c"/>
</dbReference>
<reference evidence="15 16" key="1">
    <citation type="journal article" date="2010" name="Science">
        <title>Genomic comparison of the ants Camponotus floridanus and Harpegnathos saltator.</title>
        <authorList>
            <person name="Bonasio R."/>
            <person name="Zhang G."/>
            <person name="Ye C."/>
            <person name="Mutti N.S."/>
            <person name="Fang X."/>
            <person name="Qin N."/>
            <person name="Donahue G."/>
            <person name="Yang P."/>
            <person name="Li Q."/>
            <person name="Li C."/>
            <person name="Zhang P."/>
            <person name="Huang Z."/>
            <person name="Berger S.L."/>
            <person name="Reinberg D."/>
            <person name="Wang J."/>
            <person name="Liebig J."/>
        </authorList>
    </citation>
    <scope>NUCLEOTIDE SEQUENCE [LARGE SCALE GENOMIC DNA]</scope>
    <source>
        <strain evidence="15 16">Hsal</strain>
    </source>
</reference>
<keyword evidence="6 13" id="KW-0479">Metal-binding</keyword>
<evidence type="ECO:0000259" key="14">
    <source>
        <dbReference type="PROSITE" id="PS51007"/>
    </source>
</evidence>
<keyword evidence="16" id="KW-1185">Reference proteome</keyword>
<evidence type="ECO:0000256" key="5">
    <source>
        <dbReference type="ARBA" id="ARBA00022660"/>
    </source>
</evidence>
<sequence>MLRFLLKLFVFLLVIIAIAVLAIIFVPIKRSGPTSQLPENYRVAEGQGEYVARMADCAACHTAPNGAAYAGGREVASPFGTIYASNITPAQNGIAGWTLDDFRAALQDGVRPDGMLLYPAMPYENYRKLREEDIVALYDYFMHDVQPVDEAVKKTGLTFPFNQRWGIRLWNWFATSRQAGYEPRYNDTSLDRGAYLVESLAHCGACHTPRNLIFRQKGLDATSTDFLTGSTLNGWYAPDLRGENSAVATWGKEELRSYLTTGRNSQSAVIGPMRLVVGESLQYAKNEDMEAILAYLTHIAAKKPPVAAPNAAAPQKQQTQIPALAPTTALLSRATPTNMPLGARIYLDNCNACHMVDGKGAAGIFPALDGARLVTADDPSGLIEIILGGARMPSTEHRPADIAMPAFGWRLSDAEVAELVNFLRSSWGNTTASSVSAGAVAKIRANPLKD</sequence>
<evidence type="ECO:0000256" key="12">
    <source>
        <dbReference type="PIRSR" id="PIRSR000018-50"/>
    </source>
</evidence>
<feature type="domain" description="Cytochrome c" evidence="14">
    <location>
        <begin position="188"/>
        <end position="300"/>
    </location>
</feature>
<evidence type="ECO:0000256" key="11">
    <source>
        <dbReference type="ARBA" id="ARBA00023136"/>
    </source>
</evidence>
<evidence type="ECO:0000256" key="3">
    <source>
        <dbReference type="ARBA" id="ARBA00022475"/>
    </source>
</evidence>
<keyword evidence="3" id="KW-1003">Cell membrane</keyword>
<comment type="subcellular location">
    <subcellularLocation>
        <location evidence="1">Cell membrane</location>
    </subcellularLocation>
</comment>
<keyword evidence="5" id="KW-0679">Respiratory chain</keyword>
<comment type="cofactor">
    <cofactor evidence="12">
        <name>heme c</name>
        <dbReference type="ChEBI" id="CHEBI:61717"/>
    </cofactor>
    <text evidence="12">Binds 3 heme c groups covalently per subunit.</text>
</comment>
<evidence type="ECO:0000256" key="7">
    <source>
        <dbReference type="ARBA" id="ARBA00022729"/>
    </source>
</evidence>
<dbReference type="PRINTS" id="PR00605">
    <property type="entry name" value="CYTCHROMECIC"/>
</dbReference>
<feature type="binding site" description="covalent" evidence="12">
    <location>
        <position position="60"/>
    </location>
    <ligand>
        <name>heme c</name>
        <dbReference type="ChEBI" id="CHEBI:61717"/>
        <label>1</label>
    </ligand>
</feature>